<sequence length="165" mass="18373">MLKRDNQFVLSTEIEAPGFRVELRGTTFRLVATGAWTISEVAVLDEELKRLKVPIPPSSEFTGEMDISGIAEIDTSGAWLLQRTASAWQRGGLKTRYAGATDSFRILIEEVHRRAQSDLPEIDEVPPLQQFVDTMKTSASSIWQDTVALTAFSWRGYVCRCSCGS</sequence>
<evidence type="ECO:0008006" key="3">
    <source>
        <dbReference type="Google" id="ProtNLM"/>
    </source>
</evidence>
<dbReference type="EMBL" id="LPWE01000013">
    <property type="protein sequence ID" value="ODR93882.1"/>
    <property type="molecule type" value="Genomic_DNA"/>
</dbReference>
<dbReference type="Proteomes" id="UP000094172">
    <property type="component" value="Unassembled WGS sequence"/>
</dbReference>
<reference evidence="1 2" key="1">
    <citation type="journal article" date="2016" name="Environ. Microbiol.">
        <title>New Methyloceanibacter diversity from North Sea sediments includes methanotroph containing solely the soluble methane monooxygenase.</title>
        <authorList>
            <person name="Vekeman B."/>
            <person name="Kerckhof F.M."/>
            <person name="Cremers G."/>
            <person name="de Vos P."/>
            <person name="Vandamme P."/>
            <person name="Boon N."/>
            <person name="Op den Camp H.J."/>
            <person name="Heylen K."/>
        </authorList>
    </citation>
    <scope>NUCLEOTIDE SEQUENCE [LARGE SCALE GENOMIC DNA]</scope>
    <source>
        <strain evidence="1 2">R-67176</strain>
    </source>
</reference>
<dbReference type="STRING" id="1774970.AUC70_09690"/>
<dbReference type="RefSeq" id="WP_083241559.1">
    <property type="nucleotide sequence ID" value="NZ_LPWE01000013.1"/>
</dbReference>
<dbReference type="AlphaFoldDB" id="A0A1E3VK43"/>
<keyword evidence="2" id="KW-1185">Reference proteome</keyword>
<evidence type="ECO:0000313" key="1">
    <source>
        <dbReference type="EMBL" id="ODR93882.1"/>
    </source>
</evidence>
<proteinExistence type="predicted"/>
<organism evidence="1 2">
    <name type="scientific">Methyloceanibacter stevinii</name>
    <dbReference type="NCBI Taxonomy" id="1774970"/>
    <lineage>
        <taxon>Bacteria</taxon>
        <taxon>Pseudomonadati</taxon>
        <taxon>Pseudomonadota</taxon>
        <taxon>Alphaproteobacteria</taxon>
        <taxon>Hyphomicrobiales</taxon>
        <taxon>Hyphomicrobiaceae</taxon>
        <taxon>Methyloceanibacter</taxon>
    </lineage>
</organism>
<evidence type="ECO:0000313" key="2">
    <source>
        <dbReference type="Proteomes" id="UP000094172"/>
    </source>
</evidence>
<accession>A0A1E3VK43</accession>
<comment type="caution">
    <text evidence="1">The sequence shown here is derived from an EMBL/GenBank/DDBJ whole genome shotgun (WGS) entry which is preliminary data.</text>
</comment>
<protein>
    <recommendedName>
        <fullName evidence="3">STAS domain-containing protein</fullName>
    </recommendedName>
</protein>
<name>A0A1E3VK43_9HYPH</name>
<gene>
    <name evidence="1" type="ORF">AUC70_09690</name>
</gene>